<feature type="transmembrane region" description="Helical" evidence="1">
    <location>
        <begin position="7"/>
        <end position="25"/>
    </location>
</feature>
<proteinExistence type="predicted"/>
<feature type="transmembrane region" description="Helical" evidence="1">
    <location>
        <begin position="109"/>
        <end position="127"/>
    </location>
</feature>
<keyword evidence="1" id="KW-0812">Transmembrane</keyword>
<feature type="transmembrane region" description="Helical" evidence="1">
    <location>
        <begin position="45"/>
        <end position="63"/>
    </location>
</feature>
<evidence type="ECO:0000313" key="2">
    <source>
        <dbReference type="EMBL" id="WWD82901.1"/>
    </source>
</evidence>
<feature type="transmembrane region" description="Helical" evidence="1">
    <location>
        <begin position="70"/>
        <end position="89"/>
    </location>
</feature>
<gene>
    <name evidence="2" type="ORF">TEGL_12990</name>
</gene>
<dbReference type="EMBL" id="CP117523">
    <property type="protein sequence ID" value="WWD82901.1"/>
    <property type="molecule type" value="Genomic_DNA"/>
</dbReference>
<sequence length="135" mass="15007">MKNRVGMAMFYIITGLLMFLGPKYIFVGCGFNQEHPMKCWWSTQAILGIGILLIIVGICYMFIKSKGINLGMSLMSIFIGMYSIAIPKFLIGGCKKGTMPCLAIEFPAIYLICGVLIIVSIINIICLRKKIRGNK</sequence>
<keyword evidence="3" id="KW-1185">Reference proteome</keyword>
<evidence type="ECO:0000256" key="1">
    <source>
        <dbReference type="SAM" id="Phobius"/>
    </source>
</evidence>
<dbReference type="Pfam" id="PF14387">
    <property type="entry name" value="DUF4418"/>
    <property type="match status" value="1"/>
</dbReference>
<reference evidence="2 3" key="1">
    <citation type="journal article" date="2023" name="PLoS ONE">
        <title>Genome-based metabolic and phylogenomic analysis of three Terrisporobacter species.</title>
        <authorList>
            <person name="Boer T."/>
            <person name="Bengelsdorf F.R."/>
            <person name="Bomeke M."/>
            <person name="Daniel R."/>
            <person name="Poehlein A."/>
        </authorList>
    </citation>
    <scope>NUCLEOTIDE SEQUENCE [LARGE SCALE GENOMIC DNA]</scope>
    <source>
        <strain evidence="2 3">DSM 1288</strain>
    </source>
</reference>
<evidence type="ECO:0000313" key="3">
    <source>
        <dbReference type="Proteomes" id="UP001348492"/>
    </source>
</evidence>
<accession>A0ABZ2ESY3</accession>
<keyword evidence="1" id="KW-0472">Membrane</keyword>
<organism evidence="2 3">
    <name type="scientific">Terrisporobacter glycolicus ATCC 14880 = DSM 1288</name>
    <dbReference type="NCBI Taxonomy" id="1121315"/>
    <lineage>
        <taxon>Bacteria</taxon>
        <taxon>Bacillati</taxon>
        <taxon>Bacillota</taxon>
        <taxon>Clostridia</taxon>
        <taxon>Peptostreptococcales</taxon>
        <taxon>Peptostreptococcaceae</taxon>
        <taxon>Terrisporobacter</taxon>
    </lineage>
</organism>
<keyword evidence="1" id="KW-1133">Transmembrane helix</keyword>
<name>A0ABZ2ESY3_9FIRM</name>
<evidence type="ECO:0008006" key="4">
    <source>
        <dbReference type="Google" id="ProtNLM"/>
    </source>
</evidence>
<dbReference type="InterPro" id="IPR025531">
    <property type="entry name" value="DUF4418"/>
</dbReference>
<protein>
    <recommendedName>
        <fullName evidence="4">DUF4418 domain-containing protein</fullName>
    </recommendedName>
</protein>
<dbReference type="Proteomes" id="UP001348492">
    <property type="component" value="Chromosome"/>
</dbReference>
<dbReference type="RefSeq" id="WP_018589354.1">
    <property type="nucleotide sequence ID" value="NZ_CP117523.1"/>
</dbReference>